<feature type="signal peptide" evidence="1">
    <location>
        <begin position="1"/>
        <end position="26"/>
    </location>
</feature>
<sequence length="71" mass="8482">MSPCISLRKPAFKVLILKNLLILSKSFCLDMVNELIRENWNQRDLYKDSFELAQKRFFSILELDAKHHQFP</sequence>
<gene>
    <name evidence="2" type="ORF">M9Y10_009738</name>
</gene>
<dbReference type="EMBL" id="JAPFFF010000015">
    <property type="protein sequence ID" value="KAK8866770.1"/>
    <property type="molecule type" value="Genomic_DNA"/>
</dbReference>
<name>A0ABR2IPC1_9EUKA</name>
<evidence type="ECO:0000256" key="1">
    <source>
        <dbReference type="SAM" id="SignalP"/>
    </source>
</evidence>
<feature type="chain" id="PRO_5047522076" evidence="1">
    <location>
        <begin position="27"/>
        <end position="71"/>
    </location>
</feature>
<reference evidence="2 3" key="1">
    <citation type="submission" date="2024-04" db="EMBL/GenBank/DDBJ databases">
        <title>Tritrichomonas musculus Genome.</title>
        <authorList>
            <person name="Alves-Ferreira E."/>
            <person name="Grigg M."/>
            <person name="Lorenzi H."/>
            <person name="Galac M."/>
        </authorList>
    </citation>
    <scope>NUCLEOTIDE SEQUENCE [LARGE SCALE GENOMIC DNA]</scope>
    <source>
        <strain evidence="2 3">EAF2021</strain>
    </source>
</reference>
<proteinExistence type="predicted"/>
<dbReference type="Proteomes" id="UP001470230">
    <property type="component" value="Unassembled WGS sequence"/>
</dbReference>
<protein>
    <submittedName>
        <fullName evidence="2">Uncharacterized protein</fullName>
    </submittedName>
</protein>
<evidence type="ECO:0000313" key="2">
    <source>
        <dbReference type="EMBL" id="KAK8866770.1"/>
    </source>
</evidence>
<keyword evidence="3" id="KW-1185">Reference proteome</keyword>
<evidence type="ECO:0000313" key="3">
    <source>
        <dbReference type="Proteomes" id="UP001470230"/>
    </source>
</evidence>
<organism evidence="2 3">
    <name type="scientific">Tritrichomonas musculus</name>
    <dbReference type="NCBI Taxonomy" id="1915356"/>
    <lineage>
        <taxon>Eukaryota</taxon>
        <taxon>Metamonada</taxon>
        <taxon>Parabasalia</taxon>
        <taxon>Tritrichomonadida</taxon>
        <taxon>Tritrichomonadidae</taxon>
        <taxon>Tritrichomonas</taxon>
    </lineage>
</organism>
<comment type="caution">
    <text evidence="2">The sequence shown here is derived from an EMBL/GenBank/DDBJ whole genome shotgun (WGS) entry which is preliminary data.</text>
</comment>
<keyword evidence="1" id="KW-0732">Signal</keyword>
<accession>A0ABR2IPC1</accession>